<comment type="similarity">
    <text evidence="1">Belongs to the serpin family.</text>
</comment>
<evidence type="ECO:0000259" key="2">
    <source>
        <dbReference type="SMART" id="SM00093"/>
    </source>
</evidence>
<protein>
    <recommendedName>
        <fullName evidence="2">Serpin domain-containing protein</fullName>
    </recommendedName>
</protein>
<evidence type="ECO:0000256" key="1">
    <source>
        <dbReference type="RuleBase" id="RU000411"/>
    </source>
</evidence>
<sequence length="409" mass="43149">MAAAAFEVVVTERRGRVDGMDADVVEAVNALTTRWAKTLEPGNTVVSGLGLWPLLALLATAADEPGRTELADAAGVEPDGAAAKALELVSAIEESADLHAALGVWVHQQLKLSESFDSVVPAALTGALTGDLSADKAKLDAWAAEHTDGLIREMPIEVTPDLAVVLASALSLRTTWTRPFKEQIKRVYDGPWSGGSWHWLERSDQDLDAVRLHENGLTVITVQGDADVDVLLGIGASGAAQPEVLAGLLEASAKPEDGQPGGALIQQGQPGHEVAPAIKIGLTTSSGPELKLSLPSFSVKVEHDLLAQRELFGLTTVTTDPGPSGHFSAISPEPLVVGQAKQTVLARFFATGFEAAAVTAMGLMRASMPTNQERRLDVELDRPFGFVAVLRESRLPVVAGWIDQPTEPE</sequence>
<dbReference type="SUPFAM" id="SSF56574">
    <property type="entry name" value="Serpins"/>
    <property type="match status" value="2"/>
</dbReference>
<dbReference type="Gene3D" id="3.30.497.10">
    <property type="entry name" value="Antithrombin, subunit I, domain 2"/>
    <property type="match status" value="2"/>
</dbReference>
<proteinExistence type="inferred from homology"/>
<dbReference type="InterPro" id="IPR023796">
    <property type="entry name" value="Serpin_dom"/>
</dbReference>
<dbReference type="Proteomes" id="UP001501319">
    <property type="component" value="Unassembled WGS sequence"/>
</dbReference>
<accession>A0ABN2F435</accession>
<dbReference type="PANTHER" id="PTHR11461">
    <property type="entry name" value="SERINE PROTEASE INHIBITOR, SERPIN"/>
    <property type="match status" value="1"/>
</dbReference>
<dbReference type="Pfam" id="PF00079">
    <property type="entry name" value="Serpin"/>
    <property type="match status" value="2"/>
</dbReference>
<reference evidence="4" key="1">
    <citation type="journal article" date="2019" name="Int. J. Syst. Evol. Microbiol.">
        <title>The Global Catalogue of Microorganisms (GCM) 10K type strain sequencing project: providing services to taxonomists for standard genome sequencing and annotation.</title>
        <authorList>
            <consortium name="The Broad Institute Genomics Platform"/>
            <consortium name="The Broad Institute Genome Sequencing Center for Infectious Disease"/>
            <person name="Wu L."/>
            <person name="Ma J."/>
        </authorList>
    </citation>
    <scope>NUCLEOTIDE SEQUENCE [LARGE SCALE GENOMIC DNA]</scope>
    <source>
        <strain evidence="4">JCM 14306</strain>
    </source>
</reference>
<dbReference type="EMBL" id="BAAANE010000004">
    <property type="protein sequence ID" value="GAA1627889.1"/>
    <property type="molecule type" value="Genomic_DNA"/>
</dbReference>
<name>A0ABN2F435_9ACTN</name>
<evidence type="ECO:0000313" key="4">
    <source>
        <dbReference type="Proteomes" id="UP001501319"/>
    </source>
</evidence>
<dbReference type="InterPro" id="IPR042178">
    <property type="entry name" value="Serpin_sf_1"/>
</dbReference>
<organism evidence="3 4">
    <name type="scientific">Kribbella alba</name>
    <dbReference type="NCBI Taxonomy" id="190197"/>
    <lineage>
        <taxon>Bacteria</taxon>
        <taxon>Bacillati</taxon>
        <taxon>Actinomycetota</taxon>
        <taxon>Actinomycetes</taxon>
        <taxon>Propionibacteriales</taxon>
        <taxon>Kribbellaceae</taxon>
        <taxon>Kribbella</taxon>
    </lineage>
</organism>
<evidence type="ECO:0000313" key="3">
    <source>
        <dbReference type="EMBL" id="GAA1627889.1"/>
    </source>
</evidence>
<feature type="domain" description="Serpin" evidence="2">
    <location>
        <begin position="29"/>
        <end position="405"/>
    </location>
</feature>
<dbReference type="SMART" id="SM00093">
    <property type="entry name" value="SERPIN"/>
    <property type="match status" value="1"/>
</dbReference>
<dbReference type="PANTHER" id="PTHR11461:SF211">
    <property type="entry name" value="GH10112P-RELATED"/>
    <property type="match status" value="1"/>
</dbReference>
<dbReference type="InterPro" id="IPR000215">
    <property type="entry name" value="Serpin_fam"/>
</dbReference>
<keyword evidence="4" id="KW-1185">Reference proteome</keyword>
<dbReference type="InterPro" id="IPR036186">
    <property type="entry name" value="Serpin_sf"/>
</dbReference>
<gene>
    <name evidence="3" type="ORF">GCM10009744_14670</name>
</gene>
<comment type="caution">
    <text evidence="3">The sequence shown here is derived from an EMBL/GenBank/DDBJ whole genome shotgun (WGS) entry which is preliminary data.</text>
</comment>